<feature type="compositionally biased region" description="Polar residues" evidence="2">
    <location>
        <begin position="223"/>
        <end position="235"/>
    </location>
</feature>
<feature type="compositionally biased region" description="Basic and acidic residues" evidence="2">
    <location>
        <begin position="302"/>
        <end position="313"/>
    </location>
</feature>
<comment type="caution">
    <text evidence="3">The sequence shown here is derived from an EMBL/GenBank/DDBJ whole genome shotgun (WGS) entry which is preliminary data.</text>
</comment>
<feature type="region of interest" description="Disordered" evidence="2">
    <location>
        <begin position="395"/>
        <end position="471"/>
    </location>
</feature>
<evidence type="ECO:0000256" key="1">
    <source>
        <dbReference type="SAM" id="Coils"/>
    </source>
</evidence>
<feature type="region of interest" description="Disordered" evidence="2">
    <location>
        <begin position="163"/>
        <end position="313"/>
    </location>
</feature>
<dbReference type="EMBL" id="JPKZ01002481">
    <property type="protein sequence ID" value="KHN76624.1"/>
    <property type="molecule type" value="Genomic_DNA"/>
</dbReference>
<organism evidence="3 4">
    <name type="scientific">Toxocara canis</name>
    <name type="common">Canine roundworm</name>
    <dbReference type="NCBI Taxonomy" id="6265"/>
    <lineage>
        <taxon>Eukaryota</taxon>
        <taxon>Metazoa</taxon>
        <taxon>Ecdysozoa</taxon>
        <taxon>Nematoda</taxon>
        <taxon>Chromadorea</taxon>
        <taxon>Rhabditida</taxon>
        <taxon>Spirurina</taxon>
        <taxon>Ascaridomorpha</taxon>
        <taxon>Ascaridoidea</taxon>
        <taxon>Toxocaridae</taxon>
        <taxon>Toxocara</taxon>
    </lineage>
</organism>
<feature type="compositionally biased region" description="Basic and acidic residues" evidence="2">
    <location>
        <begin position="542"/>
        <end position="553"/>
    </location>
</feature>
<feature type="compositionally biased region" description="Polar residues" evidence="2">
    <location>
        <begin position="595"/>
        <end position="608"/>
    </location>
</feature>
<gene>
    <name evidence="3" type="ORF">Tcan_14955</name>
</gene>
<feature type="compositionally biased region" description="Basic and acidic residues" evidence="2">
    <location>
        <begin position="398"/>
        <end position="471"/>
    </location>
</feature>
<name>A0A0B2V560_TOXCA</name>
<keyword evidence="1" id="KW-0175">Coiled coil</keyword>
<reference evidence="3 4" key="1">
    <citation type="submission" date="2014-11" db="EMBL/GenBank/DDBJ databases">
        <title>Genetic blueprint of the zoonotic pathogen Toxocara canis.</title>
        <authorList>
            <person name="Zhu X.-Q."/>
            <person name="Korhonen P.K."/>
            <person name="Cai H."/>
            <person name="Young N.D."/>
            <person name="Nejsum P."/>
            <person name="von Samson-Himmelstjerna G."/>
            <person name="Boag P.R."/>
            <person name="Tan P."/>
            <person name="Li Q."/>
            <person name="Min J."/>
            <person name="Yang Y."/>
            <person name="Wang X."/>
            <person name="Fang X."/>
            <person name="Hall R.S."/>
            <person name="Hofmann A."/>
            <person name="Sternberg P.W."/>
            <person name="Jex A.R."/>
            <person name="Gasser R.B."/>
        </authorList>
    </citation>
    <scope>NUCLEOTIDE SEQUENCE [LARGE SCALE GENOMIC DNA]</scope>
    <source>
        <strain evidence="3">PN_DK_2014</strain>
    </source>
</reference>
<feature type="compositionally biased region" description="Polar residues" evidence="2">
    <location>
        <begin position="752"/>
        <end position="762"/>
    </location>
</feature>
<evidence type="ECO:0000313" key="3">
    <source>
        <dbReference type="EMBL" id="KHN76624.1"/>
    </source>
</evidence>
<proteinExistence type="predicted"/>
<feature type="compositionally biased region" description="Polar residues" evidence="2">
    <location>
        <begin position="244"/>
        <end position="265"/>
    </location>
</feature>
<evidence type="ECO:0000256" key="2">
    <source>
        <dbReference type="SAM" id="MobiDB-lite"/>
    </source>
</evidence>
<feature type="region of interest" description="Disordered" evidence="2">
    <location>
        <begin position="498"/>
        <end position="624"/>
    </location>
</feature>
<feature type="compositionally biased region" description="Basic and acidic residues" evidence="2">
    <location>
        <begin position="26"/>
        <end position="65"/>
    </location>
</feature>
<feature type="compositionally biased region" description="Basic and acidic residues" evidence="2">
    <location>
        <begin position="341"/>
        <end position="355"/>
    </location>
</feature>
<keyword evidence="4" id="KW-1185">Reference proteome</keyword>
<feature type="region of interest" description="Disordered" evidence="2">
    <location>
        <begin position="1"/>
        <end position="65"/>
    </location>
</feature>
<feature type="compositionally biased region" description="Polar residues" evidence="2">
    <location>
        <begin position="572"/>
        <end position="582"/>
    </location>
</feature>
<feature type="compositionally biased region" description="Polar residues" evidence="2">
    <location>
        <begin position="198"/>
        <end position="211"/>
    </location>
</feature>
<protein>
    <submittedName>
        <fullName evidence="3">Uncharacterized protein</fullName>
    </submittedName>
</protein>
<dbReference type="OrthoDB" id="5843528at2759"/>
<feature type="compositionally biased region" description="Basic and acidic residues" evidence="2">
    <location>
        <begin position="611"/>
        <end position="624"/>
    </location>
</feature>
<dbReference type="OMA" id="PMTNTLP"/>
<dbReference type="Proteomes" id="UP000031036">
    <property type="component" value="Unassembled WGS sequence"/>
</dbReference>
<feature type="region of interest" description="Disordered" evidence="2">
    <location>
        <begin position="725"/>
        <end position="762"/>
    </location>
</feature>
<dbReference type="AlphaFoldDB" id="A0A0B2V560"/>
<evidence type="ECO:0000313" key="4">
    <source>
        <dbReference type="Proteomes" id="UP000031036"/>
    </source>
</evidence>
<dbReference type="STRING" id="6265.A0A0B2V560"/>
<sequence length="783" mass="86704">MGDTSHGMMSRSVLAGSPRKNNSQEVARRRAELQHQLEQRREEARRQQEQKMAKAAAQKEERLARHREIQQREMLRAKAVLDRRAQVLAEAEEKKARIVEKIRRVTEMCRDRESTRSAVLAKAHATASRLSQQRTRPVFAFGSSTPRELGYLTQLTREQKVYDRKLQPSTPPPQPTATAGRFSLVPTGATSGRAHAPATSSAMTRSLYVTHSESKTRPKLSPTVMTQSMVTNSKGIPNRASRPTVASSTAQRAVAQRRTNATQPSGVARGVAPAKAQNAAALRKSTVPMVRLQKAAASQNKRNPEQPKNAEYKTKVETLVKTSNAPLNNSSFHSVVEAVAHEKPNEVEETPRELEEKPEETEDKQTVEVVHDSPSTENAHVNNMVQDALAEGTDGEAMEVRSQLEAKEPAEEKLDGRHGEISKEELHPQELHVEREIAVDNEQKSVDELPEDGRIEHTLGERSELDGKEVSEGEIRFAHTSVDEHSVIEDITVEDQNDAVEESSVHTHASTEAVSNKKIEVEEVAQRQSELRDEDANTTVVSKEETMDTHQPKAIEVPHCGLELDSVDSEQVESGTNQMAQEQNEKDKLVYESLASGSDTERATSSVNEGKFGEPERQQTDEEHRLAQERLRTLQFRAEQEQREREERKARLAAIMSRTRGTPTAVVAPTQNIITEESGVHEPLKDVERAPTPNDSAAPHVLSHTAASVLQKLASSNPRLLSVLQRNGSNPSLADELTAADPSMTLPGQPDEPSSPSRDRTVTASLHSLDFHADVNHTTLAMK</sequence>
<accession>A0A0B2V560</accession>
<feature type="region of interest" description="Disordered" evidence="2">
    <location>
        <begin position="341"/>
        <end position="381"/>
    </location>
</feature>
<feature type="coiled-coil region" evidence="1">
    <location>
        <begin position="624"/>
        <end position="658"/>
    </location>
</feature>
<feature type="compositionally biased region" description="Basic and acidic residues" evidence="2">
    <location>
        <begin position="515"/>
        <end position="535"/>
    </location>
</feature>